<proteinExistence type="predicted"/>
<keyword evidence="2 5" id="KW-0812">Transmembrane</keyword>
<sequence>MFDTFTRTPFFGLTLIFICWVLGVKFQKKTGWLLCNPVLTSALMIVVILTVTGVPLKHFNAGGSIITMLLGPATAVLALNIYQQRKVLQENFLPILVGCTIGSLGSIIAALALCHLFGTNSVFSASMLPKSVTTAIALGISENGGGIPGITAGAVVITGIEGAVLAPFLGKLFHITDPVAEGVAIGACSHAVGTSKALEIGKIQGAMSSISLCVCGIITTGLALFFM</sequence>
<feature type="transmembrane region" description="Helical" evidence="5">
    <location>
        <begin position="61"/>
        <end position="81"/>
    </location>
</feature>
<keyword evidence="3 5" id="KW-1133">Transmembrane helix</keyword>
<protein>
    <submittedName>
        <fullName evidence="6">TIGR00659 family protein</fullName>
    </submittedName>
</protein>
<evidence type="ECO:0000256" key="4">
    <source>
        <dbReference type="ARBA" id="ARBA00023136"/>
    </source>
</evidence>
<evidence type="ECO:0000313" key="6">
    <source>
        <dbReference type="EMBL" id="SDW67783.1"/>
    </source>
</evidence>
<accession>A0A1H2VHH9</accession>
<dbReference type="InterPro" id="IPR007300">
    <property type="entry name" value="CidB/LrgB"/>
</dbReference>
<comment type="subcellular location">
    <subcellularLocation>
        <location evidence="1">Membrane</location>
        <topology evidence="1">Multi-pass membrane protein</topology>
    </subcellularLocation>
</comment>
<feature type="transmembrane region" description="Helical" evidence="5">
    <location>
        <begin position="6"/>
        <end position="24"/>
    </location>
</feature>
<dbReference type="GeneID" id="78333956"/>
<feature type="transmembrane region" description="Helical" evidence="5">
    <location>
        <begin position="31"/>
        <end position="55"/>
    </location>
</feature>
<evidence type="ECO:0000256" key="5">
    <source>
        <dbReference type="SAM" id="Phobius"/>
    </source>
</evidence>
<dbReference type="RefSeq" id="WP_012937603.1">
    <property type="nucleotide sequence ID" value="NZ_CALAKB010000006.1"/>
</dbReference>
<dbReference type="EMBL" id="FNOP01000004">
    <property type="protein sequence ID" value="SDW67783.1"/>
    <property type="molecule type" value="Genomic_DNA"/>
</dbReference>
<comment type="caution">
    <text evidence="6">The sequence shown here is derived from an EMBL/GenBank/DDBJ whole genome shotgun (WGS) entry which is preliminary data.</text>
</comment>
<dbReference type="PANTHER" id="PTHR30249:SF0">
    <property type="entry name" value="PLASTIDAL GLYCOLATE_GLYCERATE TRANSLOCATOR 1, CHLOROPLASTIC"/>
    <property type="match status" value="1"/>
</dbReference>
<dbReference type="Pfam" id="PF04172">
    <property type="entry name" value="LrgB"/>
    <property type="match status" value="1"/>
</dbReference>
<gene>
    <name evidence="6" type="ORF">SAMN05216495_10448</name>
</gene>
<evidence type="ECO:0000256" key="2">
    <source>
        <dbReference type="ARBA" id="ARBA00022692"/>
    </source>
</evidence>
<dbReference type="Proteomes" id="UP000182379">
    <property type="component" value="Unassembled WGS sequence"/>
</dbReference>
<evidence type="ECO:0000256" key="1">
    <source>
        <dbReference type="ARBA" id="ARBA00004141"/>
    </source>
</evidence>
<organism evidence="6 7">
    <name type="scientific">Acidaminococcus fermentans</name>
    <dbReference type="NCBI Taxonomy" id="905"/>
    <lineage>
        <taxon>Bacteria</taxon>
        <taxon>Bacillati</taxon>
        <taxon>Bacillota</taxon>
        <taxon>Negativicutes</taxon>
        <taxon>Acidaminococcales</taxon>
        <taxon>Acidaminococcaceae</taxon>
        <taxon>Acidaminococcus</taxon>
    </lineage>
</organism>
<evidence type="ECO:0000256" key="3">
    <source>
        <dbReference type="ARBA" id="ARBA00022989"/>
    </source>
</evidence>
<name>A0A1H2VHH9_ACIFE</name>
<evidence type="ECO:0000313" key="7">
    <source>
        <dbReference type="Proteomes" id="UP000182379"/>
    </source>
</evidence>
<dbReference type="OMA" id="AQFVHFM"/>
<dbReference type="AlphaFoldDB" id="A0A1H2VHH9"/>
<reference evidence="6 7" key="1">
    <citation type="submission" date="2016-10" db="EMBL/GenBank/DDBJ databases">
        <authorList>
            <person name="Varghese N."/>
            <person name="Submissions S."/>
        </authorList>
    </citation>
    <scope>NUCLEOTIDE SEQUENCE [LARGE SCALE GENOMIC DNA]</scope>
    <source>
        <strain evidence="6 7">WCC6</strain>
    </source>
</reference>
<dbReference type="GO" id="GO:0016020">
    <property type="term" value="C:membrane"/>
    <property type="evidence" value="ECO:0007669"/>
    <property type="project" value="UniProtKB-SubCell"/>
</dbReference>
<feature type="transmembrane region" description="Helical" evidence="5">
    <location>
        <begin position="206"/>
        <end position="226"/>
    </location>
</feature>
<feature type="transmembrane region" description="Helical" evidence="5">
    <location>
        <begin position="93"/>
        <end position="118"/>
    </location>
</feature>
<keyword evidence="4 5" id="KW-0472">Membrane</keyword>
<dbReference type="PANTHER" id="PTHR30249">
    <property type="entry name" value="PUTATIVE SEROTONIN TRANSPORTER"/>
    <property type="match status" value="1"/>
</dbReference>